<dbReference type="Proteomes" id="UP000193920">
    <property type="component" value="Unassembled WGS sequence"/>
</dbReference>
<dbReference type="Pfam" id="PF00227">
    <property type="entry name" value="Proteasome"/>
    <property type="match status" value="1"/>
</dbReference>
<dbReference type="STRING" id="1754190.A0A1Y2AMS0"/>
<dbReference type="PROSITE" id="PS51476">
    <property type="entry name" value="PROTEASOME_BETA_2"/>
    <property type="match status" value="1"/>
</dbReference>
<name>A0A1Y2AMS0_9FUNG</name>
<keyword evidence="7" id="KW-1185">Reference proteome</keyword>
<dbReference type="InterPro" id="IPR016050">
    <property type="entry name" value="Proteasome_bsu_CS"/>
</dbReference>
<dbReference type="AlphaFoldDB" id="A0A1Y2AMS0"/>
<keyword evidence="3 5" id="KW-0539">Nucleus</keyword>
<dbReference type="SUPFAM" id="SSF56235">
    <property type="entry name" value="N-terminal nucleophile aminohydrolases (Ntn hydrolases)"/>
    <property type="match status" value="1"/>
</dbReference>
<keyword evidence="1 5" id="KW-0963">Cytoplasm</keyword>
<protein>
    <recommendedName>
        <fullName evidence="5">Proteasome subunit beta</fullName>
    </recommendedName>
</protein>
<evidence type="ECO:0000256" key="2">
    <source>
        <dbReference type="ARBA" id="ARBA00022942"/>
    </source>
</evidence>
<evidence type="ECO:0000313" key="7">
    <source>
        <dbReference type="Proteomes" id="UP000193920"/>
    </source>
</evidence>
<dbReference type="PANTHER" id="PTHR32194:SF2">
    <property type="entry name" value="PROTEASOME SUBUNIT BETA TYPE-1"/>
    <property type="match status" value="1"/>
</dbReference>
<dbReference type="InterPro" id="IPR001353">
    <property type="entry name" value="Proteasome_sua/b"/>
</dbReference>
<comment type="subunit">
    <text evidence="5">Component of the proteasome complex.</text>
</comment>
<dbReference type="CDD" id="cd03757">
    <property type="entry name" value="proteasome_beta_type_1"/>
    <property type="match status" value="1"/>
</dbReference>
<dbReference type="GO" id="GO:0016787">
    <property type="term" value="F:hydrolase activity"/>
    <property type="evidence" value="ECO:0007669"/>
    <property type="project" value="UniProtKB-KW"/>
</dbReference>
<organism evidence="6 7">
    <name type="scientific">Neocallimastix californiae</name>
    <dbReference type="NCBI Taxonomy" id="1754190"/>
    <lineage>
        <taxon>Eukaryota</taxon>
        <taxon>Fungi</taxon>
        <taxon>Fungi incertae sedis</taxon>
        <taxon>Chytridiomycota</taxon>
        <taxon>Chytridiomycota incertae sedis</taxon>
        <taxon>Neocallimastigomycetes</taxon>
        <taxon>Neocallimastigales</taxon>
        <taxon>Neocallimastigaceae</taxon>
        <taxon>Neocallimastix</taxon>
    </lineage>
</organism>
<dbReference type="Gene3D" id="3.60.20.10">
    <property type="entry name" value="Glutamine Phosphoribosylpyrophosphate, subunit 1, domain 1"/>
    <property type="match status" value="1"/>
</dbReference>
<evidence type="ECO:0000256" key="4">
    <source>
        <dbReference type="ARBA" id="ARBA00026071"/>
    </source>
</evidence>
<accession>A0A1Y2AMS0</accession>
<evidence type="ECO:0000256" key="3">
    <source>
        <dbReference type="ARBA" id="ARBA00023242"/>
    </source>
</evidence>
<dbReference type="GO" id="GO:0051603">
    <property type="term" value="P:proteolysis involved in protein catabolic process"/>
    <property type="evidence" value="ECO:0007669"/>
    <property type="project" value="InterPro"/>
</dbReference>
<evidence type="ECO:0000313" key="6">
    <source>
        <dbReference type="EMBL" id="ORY23873.1"/>
    </source>
</evidence>
<evidence type="ECO:0000256" key="5">
    <source>
        <dbReference type="RuleBase" id="RU004203"/>
    </source>
</evidence>
<comment type="subunit">
    <text evidence="4">The 26S proteasome consists of a 20S proteasome core and two 19S regulatory subunits. The 20S proteasome core is composed of 28 subunits that are arranged in four stacked rings, resulting in a barrel-shaped structure. The two end rings are each formed by seven alpha subunits, and the two central rings are each formed by seven beta subunits. The catalytic chamber with the active sites is on the inside of the barrel.</text>
</comment>
<evidence type="ECO:0000256" key="1">
    <source>
        <dbReference type="ARBA" id="ARBA00022490"/>
    </source>
</evidence>
<dbReference type="PROSITE" id="PS00854">
    <property type="entry name" value="PROTEASOME_BETA_1"/>
    <property type="match status" value="1"/>
</dbReference>
<keyword evidence="2 5" id="KW-0647">Proteasome</keyword>
<dbReference type="InterPro" id="IPR023333">
    <property type="entry name" value="Proteasome_suB-type"/>
</dbReference>
<dbReference type="GO" id="GO:0005634">
    <property type="term" value="C:nucleus"/>
    <property type="evidence" value="ECO:0007669"/>
    <property type="project" value="UniProtKB-SubCell"/>
</dbReference>
<comment type="caution">
    <text evidence="6">The sequence shown here is derived from an EMBL/GenBank/DDBJ whole genome shotgun (WGS) entry which is preliminary data.</text>
</comment>
<dbReference type="InterPro" id="IPR029055">
    <property type="entry name" value="Ntn_hydrolases_N"/>
</dbReference>
<keyword evidence="6" id="KW-0378">Hydrolase</keyword>
<dbReference type="FunFam" id="3.60.20.10:FF:000027">
    <property type="entry name" value="Proteasome subunit beta type-6"/>
    <property type="match status" value="1"/>
</dbReference>
<dbReference type="OrthoDB" id="268479at2759"/>
<comment type="similarity">
    <text evidence="5">Belongs to the peptidase T1B family.</text>
</comment>
<comment type="function">
    <text evidence="5">Component of the proteasome, a multicatalytic proteinase complex which is characterized by its ability to cleave peptides with Arg, Phe, Tyr, Leu, and Glu adjacent to the leaving group at neutral or slightly basic pH. The proteasome has an ATP-dependent proteolytic activity.</text>
</comment>
<reference evidence="6 7" key="1">
    <citation type="submission" date="2016-08" db="EMBL/GenBank/DDBJ databases">
        <title>A Parts List for Fungal Cellulosomes Revealed by Comparative Genomics.</title>
        <authorList>
            <consortium name="DOE Joint Genome Institute"/>
            <person name="Haitjema C.H."/>
            <person name="Gilmore S.P."/>
            <person name="Henske J.K."/>
            <person name="Solomon K.V."/>
            <person name="De Groot R."/>
            <person name="Kuo A."/>
            <person name="Mondo S.J."/>
            <person name="Salamov A.A."/>
            <person name="Labutti K."/>
            <person name="Zhao Z."/>
            <person name="Chiniquy J."/>
            <person name="Barry K."/>
            <person name="Brewer H.M."/>
            <person name="Purvine S.O."/>
            <person name="Wright A.T."/>
            <person name="Boxma B."/>
            <person name="Van Alen T."/>
            <person name="Hackstein J.H."/>
            <person name="Baker S.E."/>
            <person name="Grigoriev I.V."/>
            <person name="O'Malley M.A."/>
        </authorList>
    </citation>
    <scope>NUCLEOTIDE SEQUENCE [LARGE SCALE GENOMIC DNA]</scope>
    <source>
        <strain evidence="6 7">G1</strain>
    </source>
</reference>
<proteinExistence type="inferred from homology"/>
<dbReference type="EMBL" id="MCOG01000229">
    <property type="protein sequence ID" value="ORY23873.1"/>
    <property type="molecule type" value="Genomic_DNA"/>
</dbReference>
<sequence>MISEPIPTAQPAIQVGSRFDPYEDNGGTTMALAGEDFCIVAADTRQSDGYHINCRYAPKAHQLSEKTVIGTSGFYADGINLVKKIKQRMEWYYHQHEKVMSTPAIAQLLSIMLYQKRFFPYYVFSVLGGIDEEGKGCVFSYDSVGNMERVKYQAAGSGNELLQPFLDSQIGLMNRATEDTLNLTEDMAIKIVKDAFSSVTERDIHTGDCVEIYIIRKDGVECQKYPLKRD</sequence>
<gene>
    <name evidence="6" type="ORF">LY90DRAFT_706762</name>
</gene>
<dbReference type="GO" id="GO:0005737">
    <property type="term" value="C:cytoplasm"/>
    <property type="evidence" value="ECO:0007669"/>
    <property type="project" value="UniProtKB-SubCell"/>
</dbReference>
<dbReference type="GO" id="GO:0019774">
    <property type="term" value="C:proteasome core complex, beta-subunit complex"/>
    <property type="evidence" value="ECO:0007669"/>
    <property type="project" value="UniProtKB-ARBA"/>
</dbReference>
<comment type="subcellular location">
    <subcellularLocation>
        <location evidence="5">Cytoplasm</location>
    </subcellularLocation>
    <subcellularLocation>
        <location evidence="5">Nucleus</location>
    </subcellularLocation>
</comment>
<dbReference type="PANTHER" id="PTHR32194">
    <property type="entry name" value="METALLOPROTEASE TLDD"/>
    <property type="match status" value="1"/>
</dbReference>